<evidence type="ECO:0000259" key="4">
    <source>
        <dbReference type="PROSITE" id="PS50893"/>
    </source>
</evidence>
<sequence length="211" mass="23547">MSLLIRNLNKSFDMFQVLKNINLEIDLGEFLVLLGPSGCGKSTLLNCVAGLETIEDGGRILINDMDVTNLAPKDRKIAMVFQSYALYPTMNVRKNITFGLRCRGISKAEIEDSLRKTVELLQIENLLDRKPATLSGGQRQRVAMGRALVHKPAIFLLDEPMSNLDAKLRTEMRVELKNLHRLLNATIVFVTHDQVEAMSLATRIAVLNQGA</sequence>
<dbReference type="GO" id="GO:0055052">
    <property type="term" value="C:ATP-binding cassette (ABC) transporter complex, substrate-binding subunit-containing"/>
    <property type="evidence" value="ECO:0007669"/>
    <property type="project" value="TreeGrafter"/>
</dbReference>
<dbReference type="FunFam" id="3.40.50.300:FF:000042">
    <property type="entry name" value="Maltose/maltodextrin ABC transporter, ATP-binding protein"/>
    <property type="match status" value="1"/>
</dbReference>
<dbReference type="GO" id="GO:0005524">
    <property type="term" value="F:ATP binding"/>
    <property type="evidence" value="ECO:0007669"/>
    <property type="project" value="UniProtKB-KW"/>
</dbReference>
<dbReference type="InterPro" id="IPR047641">
    <property type="entry name" value="ABC_transpr_MalK/UgpC-like"/>
</dbReference>
<keyword evidence="2" id="KW-0547">Nucleotide-binding</keyword>
<evidence type="ECO:0000256" key="2">
    <source>
        <dbReference type="ARBA" id="ARBA00022741"/>
    </source>
</evidence>
<evidence type="ECO:0000313" key="5">
    <source>
        <dbReference type="EMBL" id="SVC07475.1"/>
    </source>
</evidence>
<keyword evidence="3" id="KW-0067">ATP-binding</keyword>
<keyword evidence="1" id="KW-0813">Transport</keyword>
<accession>A0A382J7F2</accession>
<gene>
    <name evidence="5" type="ORF">METZ01_LOCUS260329</name>
</gene>
<dbReference type="InterPro" id="IPR027417">
    <property type="entry name" value="P-loop_NTPase"/>
</dbReference>
<dbReference type="GO" id="GO:0008643">
    <property type="term" value="P:carbohydrate transport"/>
    <property type="evidence" value="ECO:0007669"/>
    <property type="project" value="InterPro"/>
</dbReference>
<dbReference type="InterPro" id="IPR003593">
    <property type="entry name" value="AAA+_ATPase"/>
</dbReference>
<name>A0A382J7F2_9ZZZZ</name>
<dbReference type="CDD" id="cd03301">
    <property type="entry name" value="ABC_MalK_N"/>
    <property type="match status" value="1"/>
</dbReference>
<dbReference type="PANTHER" id="PTHR43875">
    <property type="entry name" value="MALTODEXTRIN IMPORT ATP-BINDING PROTEIN MSMX"/>
    <property type="match status" value="1"/>
</dbReference>
<reference evidence="5" key="1">
    <citation type="submission" date="2018-05" db="EMBL/GenBank/DDBJ databases">
        <authorList>
            <person name="Lanie J.A."/>
            <person name="Ng W.-L."/>
            <person name="Kazmierczak K.M."/>
            <person name="Andrzejewski T.M."/>
            <person name="Davidsen T.M."/>
            <person name="Wayne K.J."/>
            <person name="Tettelin H."/>
            <person name="Glass J.I."/>
            <person name="Rusch D."/>
            <person name="Podicherti R."/>
            <person name="Tsui H.-C.T."/>
            <person name="Winkler M.E."/>
        </authorList>
    </citation>
    <scope>NUCLEOTIDE SEQUENCE</scope>
</reference>
<dbReference type="PROSITE" id="PS00211">
    <property type="entry name" value="ABC_TRANSPORTER_1"/>
    <property type="match status" value="1"/>
</dbReference>
<feature type="non-terminal residue" evidence="5">
    <location>
        <position position="211"/>
    </location>
</feature>
<proteinExistence type="predicted"/>
<dbReference type="InterPro" id="IPR003439">
    <property type="entry name" value="ABC_transporter-like_ATP-bd"/>
</dbReference>
<organism evidence="5">
    <name type="scientific">marine metagenome</name>
    <dbReference type="NCBI Taxonomy" id="408172"/>
    <lineage>
        <taxon>unclassified sequences</taxon>
        <taxon>metagenomes</taxon>
        <taxon>ecological metagenomes</taxon>
    </lineage>
</organism>
<dbReference type="Gene3D" id="3.40.50.300">
    <property type="entry name" value="P-loop containing nucleotide triphosphate hydrolases"/>
    <property type="match status" value="1"/>
</dbReference>
<dbReference type="GO" id="GO:0140359">
    <property type="term" value="F:ABC-type transporter activity"/>
    <property type="evidence" value="ECO:0007669"/>
    <property type="project" value="InterPro"/>
</dbReference>
<dbReference type="Pfam" id="PF00005">
    <property type="entry name" value="ABC_tran"/>
    <property type="match status" value="1"/>
</dbReference>
<dbReference type="InterPro" id="IPR015855">
    <property type="entry name" value="ABC_transpr_MalK-like"/>
</dbReference>
<dbReference type="GO" id="GO:0016887">
    <property type="term" value="F:ATP hydrolysis activity"/>
    <property type="evidence" value="ECO:0007669"/>
    <property type="project" value="InterPro"/>
</dbReference>
<dbReference type="SUPFAM" id="SSF52540">
    <property type="entry name" value="P-loop containing nucleoside triphosphate hydrolases"/>
    <property type="match status" value="1"/>
</dbReference>
<evidence type="ECO:0000256" key="3">
    <source>
        <dbReference type="ARBA" id="ARBA00022840"/>
    </source>
</evidence>
<dbReference type="PANTHER" id="PTHR43875:SF14">
    <property type="entry name" value="ABC TRANSPORTER ATP-BINDING PROTEIN"/>
    <property type="match status" value="1"/>
</dbReference>
<feature type="domain" description="ABC transporter" evidence="4">
    <location>
        <begin position="3"/>
        <end position="211"/>
    </location>
</feature>
<dbReference type="EMBL" id="UINC01072084">
    <property type="protein sequence ID" value="SVC07475.1"/>
    <property type="molecule type" value="Genomic_DNA"/>
</dbReference>
<dbReference type="InterPro" id="IPR017871">
    <property type="entry name" value="ABC_transporter-like_CS"/>
</dbReference>
<protein>
    <recommendedName>
        <fullName evidence="4">ABC transporter domain-containing protein</fullName>
    </recommendedName>
</protein>
<dbReference type="SMART" id="SM00382">
    <property type="entry name" value="AAA"/>
    <property type="match status" value="1"/>
</dbReference>
<evidence type="ECO:0000256" key="1">
    <source>
        <dbReference type="ARBA" id="ARBA00022448"/>
    </source>
</evidence>
<dbReference type="PROSITE" id="PS50893">
    <property type="entry name" value="ABC_TRANSPORTER_2"/>
    <property type="match status" value="1"/>
</dbReference>
<dbReference type="AlphaFoldDB" id="A0A382J7F2"/>